<evidence type="ECO:0000313" key="7">
    <source>
        <dbReference type="Proteomes" id="UP000036987"/>
    </source>
</evidence>
<protein>
    <submittedName>
        <fullName evidence="6">Zinc finger protein CONSTANS-like protein</fullName>
    </submittedName>
</protein>
<dbReference type="InterPro" id="IPR000315">
    <property type="entry name" value="Znf_B-box"/>
</dbReference>
<accession>A0A0K9NPN1</accession>
<dbReference type="Proteomes" id="UP000036987">
    <property type="component" value="Unassembled WGS sequence"/>
</dbReference>
<gene>
    <name evidence="6" type="ORF">ZOSMA_7G00660</name>
</gene>
<proteinExistence type="predicted"/>
<evidence type="ECO:0000256" key="4">
    <source>
        <dbReference type="PROSITE-ProRule" id="PRU00024"/>
    </source>
</evidence>
<dbReference type="OrthoDB" id="153872at2759"/>
<dbReference type="GO" id="GO:0008270">
    <property type="term" value="F:zinc ion binding"/>
    <property type="evidence" value="ECO:0007669"/>
    <property type="project" value="UniProtKB-KW"/>
</dbReference>
<dbReference type="Pfam" id="PF00643">
    <property type="entry name" value="zf-B_box"/>
    <property type="match status" value="1"/>
</dbReference>
<dbReference type="PANTHER" id="PTHR31717:SF60">
    <property type="entry name" value="B-BOX TYPE ZINC FINGER FAMILY PROTEIN"/>
    <property type="match status" value="1"/>
</dbReference>
<comment type="caution">
    <text evidence="6">The sequence shown here is derived from an EMBL/GenBank/DDBJ whole genome shotgun (WGS) entry which is preliminary data.</text>
</comment>
<evidence type="ECO:0000313" key="6">
    <source>
        <dbReference type="EMBL" id="KMZ58037.1"/>
    </source>
</evidence>
<dbReference type="AlphaFoldDB" id="A0A0K9NPN1"/>
<organism evidence="6 7">
    <name type="scientific">Zostera marina</name>
    <name type="common">Eelgrass</name>
    <dbReference type="NCBI Taxonomy" id="29655"/>
    <lineage>
        <taxon>Eukaryota</taxon>
        <taxon>Viridiplantae</taxon>
        <taxon>Streptophyta</taxon>
        <taxon>Embryophyta</taxon>
        <taxon>Tracheophyta</taxon>
        <taxon>Spermatophyta</taxon>
        <taxon>Magnoliopsida</taxon>
        <taxon>Liliopsida</taxon>
        <taxon>Zosteraceae</taxon>
        <taxon>Zostera</taxon>
    </lineage>
</organism>
<evidence type="ECO:0000256" key="3">
    <source>
        <dbReference type="ARBA" id="ARBA00022833"/>
    </source>
</evidence>
<dbReference type="PROSITE" id="PS50119">
    <property type="entry name" value="ZF_BBOX"/>
    <property type="match status" value="1"/>
</dbReference>
<dbReference type="PANTHER" id="PTHR31717">
    <property type="entry name" value="ZINC FINGER PROTEIN CONSTANS-LIKE 10"/>
    <property type="match status" value="1"/>
</dbReference>
<dbReference type="InterPro" id="IPR049808">
    <property type="entry name" value="CONSTANS-like_Bbox1"/>
</dbReference>
<keyword evidence="3" id="KW-0862">Zinc</keyword>
<keyword evidence="7" id="KW-1185">Reference proteome</keyword>
<dbReference type="CDD" id="cd19821">
    <property type="entry name" value="Bbox1_BBX-like"/>
    <property type="match status" value="1"/>
</dbReference>
<dbReference type="EMBL" id="LFYR01001978">
    <property type="protein sequence ID" value="KMZ58037.1"/>
    <property type="molecule type" value="Genomic_DNA"/>
</dbReference>
<feature type="domain" description="B box-type" evidence="5">
    <location>
        <begin position="4"/>
        <end position="50"/>
    </location>
</feature>
<evidence type="ECO:0000256" key="2">
    <source>
        <dbReference type="ARBA" id="ARBA00022771"/>
    </source>
</evidence>
<keyword evidence="2 4" id="KW-0863">Zinc-finger</keyword>
<evidence type="ECO:0000256" key="1">
    <source>
        <dbReference type="ARBA" id="ARBA00022723"/>
    </source>
</evidence>
<name>A0A0K9NPN1_ZOSMR</name>
<evidence type="ECO:0000259" key="5">
    <source>
        <dbReference type="PROSITE" id="PS50119"/>
    </source>
</evidence>
<dbReference type="SMART" id="SM00336">
    <property type="entry name" value="BBOX"/>
    <property type="match status" value="1"/>
</dbReference>
<sequence length="151" mass="16283">MNKNSSKACEMCGEAAWVYCESDEANLCWECDAKVHGANFLVAKHSRCSLCRVCNALTPWKATGSQLGQTLALCYACSTYGCFDGGGRGGGEEVVEGQGENHTLLLPQSLSPQQNEATISGSGIPFRLLNNHNRNHQYVEFLPSNSGTSFV</sequence>
<reference evidence="7" key="1">
    <citation type="journal article" date="2016" name="Nature">
        <title>The genome of the seagrass Zostera marina reveals angiosperm adaptation to the sea.</title>
        <authorList>
            <person name="Olsen J.L."/>
            <person name="Rouze P."/>
            <person name="Verhelst B."/>
            <person name="Lin Y.-C."/>
            <person name="Bayer T."/>
            <person name="Collen J."/>
            <person name="Dattolo E."/>
            <person name="De Paoli E."/>
            <person name="Dittami S."/>
            <person name="Maumus F."/>
            <person name="Michel G."/>
            <person name="Kersting A."/>
            <person name="Lauritano C."/>
            <person name="Lohaus R."/>
            <person name="Toepel M."/>
            <person name="Tonon T."/>
            <person name="Vanneste K."/>
            <person name="Amirebrahimi M."/>
            <person name="Brakel J."/>
            <person name="Bostroem C."/>
            <person name="Chovatia M."/>
            <person name="Grimwood J."/>
            <person name="Jenkins J.W."/>
            <person name="Jueterbock A."/>
            <person name="Mraz A."/>
            <person name="Stam W.T."/>
            <person name="Tice H."/>
            <person name="Bornberg-Bauer E."/>
            <person name="Green P.J."/>
            <person name="Pearson G.A."/>
            <person name="Procaccini G."/>
            <person name="Duarte C.M."/>
            <person name="Schmutz J."/>
            <person name="Reusch T.B.H."/>
            <person name="Van de Peer Y."/>
        </authorList>
    </citation>
    <scope>NUCLEOTIDE SEQUENCE [LARGE SCALE GENOMIC DNA]</scope>
    <source>
        <strain evidence="7">cv. Finnish</strain>
    </source>
</reference>
<keyword evidence="1" id="KW-0479">Metal-binding</keyword>